<keyword evidence="2" id="KW-0328">Glycosyltransferase</keyword>
<dbReference type="Proteomes" id="UP001266995">
    <property type="component" value="Unassembled WGS sequence"/>
</dbReference>
<feature type="domain" description="Glycosyltransferase 2-like" evidence="1">
    <location>
        <begin position="37"/>
        <end position="165"/>
    </location>
</feature>
<organism evidence="2 3">
    <name type="scientific">Bacteroides cellulosilyticus</name>
    <dbReference type="NCBI Taxonomy" id="246787"/>
    <lineage>
        <taxon>Bacteria</taxon>
        <taxon>Pseudomonadati</taxon>
        <taxon>Bacteroidota</taxon>
        <taxon>Bacteroidia</taxon>
        <taxon>Bacteroidales</taxon>
        <taxon>Bacteroidaceae</taxon>
        <taxon>Bacteroides</taxon>
    </lineage>
</organism>
<proteinExistence type="predicted"/>
<comment type="caution">
    <text evidence="2">The sequence shown here is derived from an EMBL/GenBank/DDBJ whole genome shotgun (WGS) entry which is preliminary data.</text>
</comment>
<dbReference type="CDD" id="cd00761">
    <property type="entry name" value="Glyco_tranf_GTA_type"/>
    <property type="match status" value="1"/>
</dbReference>
<evidence type="ECO:0000259" key="1">
    <source>
        <dbReference type="Pfam" id="PF00535"/>
    </source>
</evidence>
<evidence type="ECO:0000313" key="3">
    <source>
        <dbReference type="Proteomes" id="UP001266995"/>
    </source>
</evidence>
<dbReference type="RefSeq" id="WP_026366668.1">
    <property type="nucleotide sequence ID" value="NZ_CAXSKE010000013.1"/>
</dbReference>
<dbReference type="GO" id="GO:0016757">
    <property type="term" value="F:glycosyltransferase activity"/>
    <property type="evidence" value="ECO:0007669"/>
    <property type="project" value="UniProtKB-KW"/>
</dbReference>
<dbReference type="InterPro" id="IPR029044">
    <property type="entry name" value="Nucleotide-diphossugar_trans"/>
</dbReference>
<evidence type="ECO:0000313" key="2">
    <source>
        <dbReference type="EMBL" id="MDT4514783.1"/>
    </source>
</evidence>
<dbReference type="GeneID" id="66306166"/>
<gene>
    <name evidence="2" type="ORF">RO785_27835</name>
</gene>
<dbReference type="SUPFAM" id="SSF53448">
    <property type="entry name" value="Nucleotide-diphospho-sugar transferases"/>
    <property type="match status" value="1"/>
</dbReference>
<dbReference type="EMBL" id="JAVSNH010000002">
    <property type="protein sequence ID" value="MDT4514783.1"/>
    <property type="molecule type" value="Genomic_DNA"/>
</dbReference>
<reference evidence="2" key="1">
    <citation type="submission" date="2023-08" db="EMBL/GenBank/DDBJ databases">
        <title>Reintroducing virulent viruses to syntetic microbiomes.</title>
        <authorList>
            <person name="Wilde J."/>
            <person name="Boyes R."/>
            <person name="Robinson A.V."/>
            <person name="Daisley B.A."/>
            <person name="Allen-Vercoe E."/>
        </authorList>
    </citation>
    <scope>NUCLEOTIDE SEQUENCE</scope>
    <source>
        <strain evidence="2">225I_12FAA</strain>
    </source>
</reference>
<accession>A0AAW8VQE1</accession>
<keyword evidence="2" id="KW-0808">Transferase</keyword>
<dbReference type="AlphaFoldDB" id="A0AAW8VQE1"/>
<dbReference type="Gene3D" id="3.90.550.10">
    <property type="entry name" value="Spore Coat Polysaccharide Biosynthesis Protein SpsA, Chain A"/>
    <property type="match status" value="1"/>
</dbReference>
<sequence>MRRALIRKYKRFKKWAIPELKRRFSSTQEIPYKDTPIVINNFNRIDTLLILIKGLETRGYNNIYIIDNDSTYPPLLEYYKKCPYPVYMLNKNIGHLSIWETGIYKQFTDSYFAYTDSDLEIHPDCPDDFIEKFILLLKKYPKALKVGFSICINDLPDCYSLKKQVQDWENQYWQIEIEPNVFKAPIDTTFAVYKPYFKGEFIDIQQLYLRTGFPYSVRHLPWYVDNNNLTEEEQYYVSHLKTITHWSEQNRKEKETLM</sequence>
<name>A0AAW8VQE1_9BACE</name>
<dbReference type="InterPro" id="IPR001173">
    <property type="entry name" value="Glyco_trans_2-like"/>
</dbReference>
<dbReference type="Pfam" id="PF00535">
    <property type="entry name" value="Glycos_transf_2"/>
    <property type="match status" value="1"/>
</dbReference>
<dbReference type="EC" id="2.4.-.-" evidence="2"/>
<protein>
    <submittedName>
        <fullName evidence="2">Glycosyltransferase</fullName>
        <ecNumber evidence="2">2.4.-.-</ecNumber>
    </submittedName>
</protein>